<feature type="disulfide bond" evidence="14">
    <location>
        <begin position="55"/>
        <end position="62"/>
    </location>
</feature>
<proteinExistence type="inferred from homology"/>
<dbReference type="GO" id="GO:0098552">
    <property type="term" value="C:side of membrane"/>
    <property type="evidence" value="ECO:0007669"/>
    <property type="project" value="UniProtKB-KW"/>
</dbReference>
<feature type="disulfide bond" evidence="14">
    <location>
        <begin position="41"/>
        <end position="81"/>
    </location>
</feature>
<evidence type="ECO:0000256" key="1">
    <source>
        <dbReference type="ARBA" id="ARBA00004141"/>
    </source>
</evidence>
<dbReference type="PROSITE" id="PS52012">
    <property type="entry name" value="CFEM"/>
    <property type="match status" value="1"/>
</dbReference>
<feature type="transmembrane region" description="Helical" evidence="16">
    <location>
        <begin position="110"/>
        <end position="131"/>
    </location>
</feature>
<keyword evidence="6" id="KW-0325">Glycoprotein</keyword>
<dbReference type="InterPro" id="IPR049326">
    <property type="entry name" value="Rhodopsin_dom_fungi"/>
</dbReference>
<feature type="transmembrane region" description="Helical" evidence="16">
    <location>
        <begin position="341"/>
        <end position="361"/>
    </location>
</feature>
<dbReference type="Pfam" id="PF05730">
    <property type="entry name" value="CFEM"/>
    <property type="match status" value="1"/>
</dbReference>
<feature type="domain" description="CFEM" evidence="18">
    <location>
        <begin position="12"/>
        <end position="122"/>
    </location>
</feature>
<keyword evidence="14" id="KW-0479">Metal-binding</keyword>
<evidence type="ECO:0000256" key="6">
    <source>
        <dbReference type="ARBA" id="ARBA00022622"/>
    </source>
</evidence>
<feature type="transmembrane region" description="Helical" evidence="16">
    <location>
        <begin position="184"/>
        <end position="208"/>
    </location>
</feature>
<evidence type="ECO:0000256" key="7">
    <source>
        <dbReference type="ARBA" id="ARBA00022692"/>
    </source>
</evidence>
<comment type="similarity">
    <text evidence="13">Belongs to the SAT4 family.</text>
</comment>
<keyword evidence="6" id="KW-0336">GPI-anchor</keyword>
<comment type="caution">
    <text evidence="19">The sequence shown here is derived from an EMBL/GenBank/DDBJ whole genome shotgun (WGS) entry which is preliminary data.</text>
</comment>
<sequence length="432" mass="47349">MKLLGMLAAFAAALTASSAKAQDASSEEEALVMAQKLYPECALACLTKLIPTSGCQLTDTECLCTNENLNTALSVCVVQGCNYEDALKTKNGSATMCGYPVRDDSLKPPLVAGVGFGLALIVYILRMCSALPGCNRELSWDDWTITACVLLTIPPTVFAFTLSANGLGKDIWALPLMNVENVLFFYFFGELFYFLAQAMNKVSILFFLHRVFQHNRLGKAIWVTIGLTLAYAAAFFFATLFQCWPINHAWLQLEENHVGRCNNVHLQGWMSAVFNIVLDIIILALPLHQLYQLQMPLKKKLMVMVVFSMGIFVTIASVIRLRTLVVFANSTNITYDYVDAAYWSTIELYAGIITASLPAVYKFLSGILVKSPTWSVLKSKLSGASSSSGTGNSNSAVVSGPGGLARRLTQKRSEAEFILLTDIESGKNQTWN</sequence>
<keyword evidence="10 16" id="KW-0472">Membrane</keyword>
<keyword evidence="7 16" id="KW-0812">Transmembrane</keyword>
<dbReference type="InterPro" id="IPR008427">
    <property type="entry name" value="Extracellular_membr_CFEM_dom"/>
</dbReference>
<evidence type="ECO:0000256" key="9">
    <source>
        <dbReference type="ARBA" id="ARBA00022989"/>
    </source>
</evidence>
<evidence type="ECO:0000256" key="5">
    <source>
        <dbReference type="ARBA" id="ARBA00022525"/>
    </source>
</evidence>
<comment type="subcellular location">
    <subcellularLocation>
        <location evidence="2">Membrane</location>
        <topology evidence="2">Lipid-anchor</topology>
        <topology evidence="2">GPI-anchor</topology>
    </subcellularLocation>
    <subcellularLocation>
        <location evidence="1">Membrane</location>
        <topology evidence="1">Multi-pass membrane protein</topology>
    </subcellularLocation>
    <subcellularLocation>
        <location evidence="3">Secreted</location>
    </subcellularLocation>
</comment>
<feature type="binding site" description="axial binding residue" evidence="14">
    <location>
        <position position="59"/>
    </location>
    <ligand>
        <name>heme</name>
        <dbReference type="ChEBI" id="CHEBI:30413"/>
    </ligand>
    <ligandPart>
        <name>Fe</name>
        <dbReference type="ChEBI" id="CHEBI:18248"/>
    </ligandPart>
</feature>
<evidence type="ECO:0000256" key="15">
    <source>
        <dbReference type="SAM" id="MobiDB-lite"/>
    </source>
</evidence>
<evidence type="ECO:0000256" key="8">
    <source>
        <dbReference type="ARBA" id="ARBA00022729"/>
    </source>
</evidence>
<keyword evidence="14" id="KW-0349">Heme</keyword>
<evidence type="ECO:0000256" key="14">
    <source>
        <dbReference type="PROSITE-ProRule" id="PRU01356"/>
    </source>
</evidence>
<evidence type="ECO:0000259" key="18">
    <source>
        <dbReference type="PROSITE" id="PS52012"/>
    </source>
</evidence>
<protein>
    <submittedName>
        <fullName evidence="19">CFEM domain-containing protein</fullName>
    </submittedName>
</protein>
<evidence type="ECO:0000256" key="2">
    <source>
        <dbReference type="ARBA" id="ARBA00004589"/>
    </source>
</evidence>
<feature type="disulfide bond" evidence="14">
    <location>
        <begin position="45"/>
        <end position="76"/>
    </location>
</feature>
<feature type="disulfide bond" evidence="14">
    <location>
        <begin position="64"/>
        <end position="97"/>
    </location>
</feature>
<keyword evidence="20" id="KW-1185">Reference proteome</keyword>
<evidence type="ECO:0000256" key="12">
    <source>
        <dbReference type="ARBA" id="ARBA00023288"/>
    </source>
</evidence>
<feature type="transmembrane region" description="Helical" evidence="16">
    <location>
        <begin position="143"/>
        <end position="164"/>
    </location>
</feature>
<evidence type="ECO:0000256" key="11">
    <source>
        <dbReference type="ARBA" id="ARBA00023157"/>
    </source>
</evidence>
<dbReference type="EMBL" id="LFIV01000086">
    <property type="protein sequence ID" value="KZL70676.1"/>
    <property type="molecule type" value="Genomic_DNA"/>
</dbReference>
<dbReference type="STRING" id="708197.A0A161WIA6"/>
<feature type="signal peptide" evidence="17">
    <location>
        <begin position="1"/>
        <end position="21"/>
    </location>
</feature>
<dbReference type="Pfam" id="PF20684">
    <property type="entry name" value="Fung_rhodopsin"/>
    <property type="match status" value="1"/>
</dbReference>
<evidence type="ECO:0000256" key="16">
    <source>
        <dbReference type="SAM" id="Phobius"/>
    </source>
</evidence>
<evidence type="ECO:0000256" key="17">
    <source>
        <dbReference type="SAM" id="SignalP"/>
    </source>
</evidence>
<dbReference type="PANTHER" id="PTHR33048:SF160">
    <property type="entry name" value="SAT4 FAMILY MEMBRANE PROTEIN"/>
    <property type="match status" value="1"/>
</dbReference>
<dbReference type="InterPro" id="IPR052337">
    <property type="entry name" value="SAT4-like"/>
</dbReference>
<dbReference type="Proteomes" id="UP000076552">
    <property type="component" value="Unassembled WGS sequence"/>
</dbReference>
<accession>A0A161WIA6</accession>
<evidence type="ECO:0000313" key="20">
    <source>
        <dbReference type="Proteomes" id="UP000076552"/>
    </source>
</evidence>
<feature type="chain" id="PRO_5007829369" evidence="17">
    <location>
        <begin position="22"/>
        <end position="432"/>
    </location>
</feature>
<keyword evidence="8 17" id="KW-0732">Signal</keyword>
<feature type="compositionally biased region" description="Low complexity" evidence="15">
    <location>
        <begin position="383"/>
        <end position="399"/>
    </location>
</feature>
<feature type="region of interest" description="Disordered" evidence="15">
    <location>
        <begin position="383"/>
        <end position="402"/>
    </location>
</feature>
<dbReference type="GO" id="GO:0046872">
    <property type="term" value="F:metal ion binding"/>
    <property type="evidence" value="ECO:0007669"/>
    <property type="project" value="UniProtKB-UniRule"/>
</dbReference>
<feature type="transmembrane region" description="Helical" evidence="16">
    <location>
        <begin position="269"/>
        <end position="289"/>
    </location>
</feature>
<dbReference type="PANTHER" id="PTHR33048">
    <property type="entry name" value="PTH11-LIKE INTEGRAL MEMBRANE PROTEIN (AFU_ORTHOLOGUE AFUA_5G11245)"/>
    <property type="match status" value="1"/>
</dbReference>
<comment type="similarity">
    <text evidence="4">Belongs to the RBT5 family.</text>
</comment>
<keyword evidence="5" id="KW-0964">Secreted</keyword>
<organism evidence="19 20">
    <name type="scientific">Colletotrichum tofieldiae</name>
    <dbReference type="NCBI Taxonomy" id="708197"/>
    <lineage>
        <taxon>Eukaryota</taxon>
        <taxon>Fungi</taxon>
        <taxon>Dikarya</taxon>
        <taxon>Ascomycota</taxon>
        <taxon>Pezizomycotina</taxon>
        <taxon>Sordariomycetes</taxon>
        <taxon>Hypocreomycetidae</taxon>
        <taxon>Glomerellales</taxon>
        <taxon>Glomerellaceae</taxon>
        <taxon>Colletotrichum</taxon>
        <taxon>Colletotrichum spaethianum species complex</taxon>
    </lineage>
</organism>
<feature type="transmembrane region" description="Helical" evidence="16">
    <location>
        <begin position="220"/>
        <end position="241"/>
    </location>
</feature>
<dbReference type="SMART" id="SM00747">
    <property type="entry name" value="CFEM"/>
    <property type="match status" value="1"/>
</dbReference>
<gene>
    <name evidence="19" type="ORF">CT0861_11962</name>
</gene>
<evidence type="ECO:0000313" key="19">
    <source>
        <dbReference type="EMBL" id="KZL70676.1"/>
    </source>
</evidence>
<evidence type="ECO:0000256" key="3">
    <source>
        <dbReference type="ARBA" id="ARBA00004613"/>
    </source>
</evidence>
<dbReference type="AlphaFoldDB" id="A0A161WIA6"/>
<name>A0A161WIA6_9PEZI</name>
<dbReference type="GO" id="GO:0005576">
    <property type="term" value="C:extracellular region"/>
    <property type="evidence" value="ECO:0007669"/>
    <property type="project" value="UniProtKB-SubCell"/>
</dbReference>
<keyword evidence="12" id="KW-0449">Lipoprotein</keyword>
<keyword evidence="11 14" id="KW-1015">Disulfide bond</keyword>
<reference evidence="19 20" key="1">
    <citation type="submission" date="2015-06" db="EMBL/GenBank/DDBJ databases">
        <title>Survival trade-offs in plant roots during colonization by closely related pathogenic and mutualistic fungi.</title>
        <authorList>
            <person name="Hacquard S."/>
            <person name="Kracher B."/>
            <person name="Hiruma K."/>
            <person name="Weinman A."/>
            <person name="Muench P."/>
            <person name="Garrido Oter R."/>
            <person name="Ver Loren van Themaat E."/>
            <person name="Dallerey J.-F."/>
            <person name="Damm U."/>
            <person name="Henrissat B."/>
            <person name="Lespinet O."/>
            <person name="Thon M."/>
            <person name="Kemen E."/>
            <person name="McHardy A.C."/>
            <person name="Schulze-Lefert P."/>
            <person name="O'Connell R.J."/>
        </authorList>
    </citation>
    <scope>NUCLEOTIDE SEQUENCE [LARGE SCALE GENOMIC DNA]</scope>
    <source>
        <strain evidence="19 20">0861</strain>
    </source>
</reference>
<keyword evidence="9 16" id="KW-1133">Transmembrane helix</keyword>
<evidence type="ECO:0000256" key="4">
    <source>
        <dbReference type="ARBA" id="ARBA00010031"/>
    </source>
</evidence>
<evidence type="ECO:0000256" key="10">
    <source>
        <dbReference type="ARBA" id="ARBA00023136"/>
    </source>
</evidence>
<keyword evidence="14" id="KW-0408">Iron</keyword>
<feature type="transmembrane region" description="Helical" evidence="16">
    <location>
        <begin position="301"/>
        <end position="321"/>
    </location>
</feature>
<evidence type="ECO:0000256" key="13">
    <source>
        <dbReference type="ARBA" id="ARBA00038359"/>
    </source>
</evidence>